<dbReference type="InterPro" id="IPR036135">
    <property type="entry name" value="MoeA_linker/N_sf"/>
</dbReference>
<evidence type="ECO:0000256" key="5">
    <source>
        <dbReference type="ARBA" id="ARBA00047317"/>
    </source>
</evidence>
<dbReference type="NCBIfam" id="TIGR00177">
    <property type="entry name" value="molyb_syn"/>
    <property type="match status" value="1"/>
</dbReference>
<reference evidence="9" key="1">
    <citation type="submission" date="2023-07" db="EMBL/GenBank/DDBJ databases">
        <title>Zobellia barbeyronii sp. nov., a new marine flavobacterium, isolated from green and red algae.</title>
        <authorList>
            <person name="Nedashkovskaya O.I."/>
            <person name="Otstavnykh N."/>
            <person name="Zhukova N."/>
            <person name="Guzev K."/>
            <person name="Chausova V."/>
            <person name="Tekutyeva L."/>
            <person name="Mikhailov V."/>
            <person name="Isaeva M."/>
        </authorList>
    </citation>
    <scope>NUCLEOTIDE SEQUENCE [LARGE SCALE GENOMIC DNA]</scope>
    <source>
        <strain evidence="9">KMM 6746</strain>
    </source>
</reference>
<evidence type="ECO:0000313" key="9">
    <source>
        <dbReference type="Proteomes" id="UP000740413"/>
    </source>
</evidence>
<keyword evidence="6" id="KW-0460">Magnesium</keyword>
<sequence>MIDTTTALELVLLHGSMSTKVLEVDLKDGLDYVLAKDVISEIDMPPFRQSAMDGYALHIGDDVTYSMVGEVKAGDNNNPTLHKGEAVRIFTGAPVPVTANTVVMQEKVTVDGNKISIEESPKENTNIRLQGEQIKVGGVAINKGTTIKGVHIGFLASLGVTKITVCEKPSIAIVVTGNELVSPGDKLSYGEIYESNGAMLTAVLKELGYKNTSVVTIKDDYDKTKKVLKDTLGKHDVVIVTGGVSVGDYDFVGKAINAIGVQEIFYKVKQKPGKPLFFGKKEGTSIFGLPGNPAAALSCFYIYVYPLLKKYEGAEHMNLPAISLPLLFDYTVKGTQAQFLKARIEGAGVTILGGQSSAMVRAFGDANALVCLPRNSAEIKKGQNVKTILLPTK</sequence>
<dbReference type="Proteomes" id="UP000740413">
    <property type="component" value="Unassembled WGS sequence"/>
</dbReference>
<evidence type="ECO:0000256" key="4">
    <source>
        <dbReference type="ARBA" id="ARBA00023150"/>
    </source>
</evidence>
<organism evidence="8 9">
    <name type="scientific">Zobellia barbeyronii</name>
    <dbReference type="NCBI Taxonomy" id="2748009"/>
    <lineage>
        <taxon>Bacteria</taxon>
        <taxon>Pseudomonadati</taxon>
        <taxon>Bacteroidota</taxon>
        <taxon>Flavobacteriia</taxon>
        <taxon>Flavobacteriales</taxon>
        <taxon>Flavobacteriaceae</taxon>
        <taxon>Zobellia</taxon>
    </lineage>
</organism>
<comment type="function">
    <text evidence="1 6">Catalyzes the insertion of molybdate into adenylated molybdopterin with the concomitant release of AMP.</text>
</comment>
<evidence type="ECO:0000256" key="2">
    <source>
        <dbReference type="ARBA" id="ARBA00005046"/>
    </source>
</evidence>
<comment type="pathway">
    <text evidence="2 6">Cofactor biosynthesis; molybdopterin biosynthesis.</text>
</comment>
<evidence type="ECO:0000256" key="6">
    <source>
        <dbReference type="RuleBase" id="RU365090"/>
    </source>
</evidence>
<protein>
    <recommendedName>
        <fullName evidence="6">Molybdopterin molybdenumtransferase</fullName>
        <ecNumber evidence="6">2.10.1.1</ecNumber>
    </recommendedName>
</protein>
<dbReference type="InterPro" id="IPR038987">
    <property type="entry name" value="MoeA-like"/>
</dbReference>
<dbReference type="SMART" id="SM00852">
    <property type="entry name" value="MoCF_biosynth"/>
    <property type="match status" value="1"/>
</dbReference>
<dbReference type="Pfam" id="PF03454">
    <property type="entry name" value="MoeA_C"/>
    <property type="match status" value="1"/>
</dbReference>
<evidence type="ECO:0000313" key="8">
    <source>
        <dbReference type="EMBL" id="MBT2160853.1"/>
    </source>
</evidence>
<dbReference type="SUPFAM" id="SSF63867">
    <property type="entry name" value="MoeA C-terminal domain-like"/>
    <property type="match status" value="1"/>
</dbReference>
<keyword evidence="6" id="KW-0808">Transferase</keyword>
<comment type="caution">
    <text evidence="8">The sequence shown here is derived from an EMBL/GenBank/DDBJ whole genome shotgun (WGS) entry which is preliminary data.</text>
</comment>
<dbReference type="PROSITE" id="PS01079">
    <property type="entry name" value="MOCF_BIOSYNTHESIS_2"/>
    <property type="match status" value="1"/>
</dbReference>
<comment type="catalytic activity">
    <reaction evidence="5">
        <text>adenylyl-molybdopterin + molybdate = Mo-molybdopterin + AMP + H(+)</text>
        <dbReference type="Rhea" id="RHEA:35047"/>
        <dbReference type="ChEBI" id="CHEBI:15378"/>
        <dbReference type="ChEBI" id="CHEBI:36264"/>
        <dbReference type="ChEBI" id="CHEBI:62727"/>
        <dbReference type="ChEBI" id="CHEBI:71302"/>
        <dbReference type="ChEBI" id="CHEBI:456215"/>
        <dbReference type="EC" id="2.10.1.1"/>
    </reaction>
</comment>
<dbReference type="Pfam" id="PF00994">
    <property type="entry name" value="MoCF_biosynth"/>
    <property type="match status" value="1"/>
</dbReference>
<dbReference type="Gene3D" id="3.40.980.10">
    <property type="entry name" value="MoaB/Mog-like domain"/>
    <property type="match status" value="1"/>
</dbReference>
<keyword evidence="4 6" id="KW-0501">Molybdenum cofactor biosynthesis</keyword>
<dbReference type="NCBIfam" id="NF045515">
    <property type="entry name" value="Glp_gephyrin"/>
    <property type="match status" value="1"/>
</dbReference>
<keyword evidence="6" id="KW-0479">Metal-binding</keyword>
<dbReference type="InterPro" id="IPR036425">
    <property type="entry name" value="MoaB/Mog-like_dom_sf"/>
</dbReference>
<evidence type="ECO:0000259" key="7">
    <source>
        <dbReference type="SMART" id="SM00852"/>
    </source>
</evidence>
<accession>A0ABS5WBS1</accession>
<dbReference type="InterPro" id="IPR008284">
    <property type="entry name" value="MoCF_biosynth_CS"/>
</dbReference>
<dbReference type="InterPro" id="IPR001453">
    <property type="entry name" value="MoaB/Mog_dom"/>
</dbReference>
<dbReference type="Gene3D" id="2.170.190.11">
    <property type="entry name" value="Molybdopterin biosynthesis moea protein, domain 3"/>
    <property type="match status" value="1"/>
</dbReference>
<keyword evidence="9" id="KW-1185">Reference proteome</keyword>
<dbReference type="Gene3D" id="3.90.105.10">
    <property type="entry name" value="Molybdopterin biosynthesis moea protein, domain 2"/>
    <property type="match status" value="1"/>
</dbReference>
<comment type="similarity">
    <text evidence="3 6">Belongs to the MoeA family.</text>
</comment>
<dbReference type="EC" id="2.10.1.1" evidence="6"/>
<dbReference type="EMBL" id="JACATN010000002">
    <property type="protein sequence ID" value="MBT2160853.1"/>
    <property type="molecule type" value="Genomic_DNA"/>
</dbReference>
<name>A0ABS5WBS1_9FLAO</name>
<evidence type="ECO:0000256" key="3">
    <source>
        <dbReference type="ARBA" id="ARBA00010763"/>
    </source>
</evidence>
<dbReference type="CDD" id="cd00887">
    <property type="entry name" value="MoeA"/>
    <property type="match status" value="1"/>
</dbReference>
<dbReference type="InterPro" id="IPR005111">
    <property type="entry name" value="MoeA_C_domain_IV"/>
</dbReference>
<feature type="domain" description="MoaB/Mog" evidence="7">
    <location>
        <begin position="172"/>
        <end position="310"/>
    </location>
</feature>
<comment type="cofactor">
    <cofactor evidence="6">
        <name>Mg(2+)</name>
        <dbReference type="ChEBI" id="CHEBI:18420"/>
    </cofactor>
</comment>
<dbReference type="PANTHER" id="PTHR10192">
    <property type="entry name" value="MOLYBDOPTERIN BIOSYNTHESIS PROTEIN"/>
    <property type="match status" value="1"/>
</dbReference>
<keyword evidence="6" id="KW-0500">Molybdenum</keyword>
<evidence type="ECO:0000256" key="1">
    <source>
        <dbReference type="ARBA" id="ARBA00002901"/>
    </source>
</evidence>
<proteinExistence type="inferred from homology"/>
<dbReference type="Pfam" id="PF03453">
    <property type="entry name" value="MoeA_N"/>
    <property type="match status" value="1"/>
</dbReference>
<dbReference type="InterPro" id="IPR036688">
    <property type="entry name" value="MoeA_C_domain_IV_sf"/>
</dbReference>
<dbReference type="PANTHER" id="PTHR10192:SF5">
    <property type="entry name" value="GEPHYRIN"/>
    <property type="match status" value="1"/>
</dbReference>
<dbReference type="RefSeq" id="WP_214611054.1">
    <property type="nucleotide sequence ID" value="NZ_JACATN010000002.1"/>
</dbReference>
<gene>
    <name evidence="8" type="ORF">HW347_06225</name>
</gene>
<dbReference type="Gene3D" id="2.40.340.10">
    <property type="entry name" value="MoeA, C-terminal, domain IV"/>
    <property type="match status" value="1"/>
</dbReference>
<dbReference type="SUPFAM" id="SSF63882">
    <property type="entry name" value="MoeA N-terminal region -like"/>
    <property type="match status" value="1"/>
</dbReference>
<dbReference type="SUPFAM" id="SSF53218">
    <property type="entry name" value="Molybdenum cofactor biosynthesis proteins"/>
    <property type="match status" value="1"/>
</dbReference>
<dbReference type="InterPro" id="IPR005110">
    <property type="entry name" value="MoeA_linker/N"/>
</dbReference>